<dbReference type="PANTHER" id="PTHR19328:SF40">
    <property type="entry name" value="BLL0591 PROTEIN"/>
    <property type="match status" value="1"/>
</dbReference>
<accession>A0A9X2PDQ6</accession>
<evidence type="ECO:0000313" key="4">
    <source>
        <dbReference type="Proteomes" id="UP001151088"/>
    </source>
</evidence>
<dbReference type="Gene3D" id="2.120.10.30">
    <property type="entry name" value="TolB, C-terminal domain"/>
    <property type="match status" value="1"/>
</dbReference>
<keyword evidence="4" id="KW-1185">Reference proteome</keyword>
<evidence type="ECO:0000313" key="3">
    <source>
        <dbReference type="EMBL" id="MCS0494238.1"/>
    </source>
</evidence>
<evidence type="ECO:0000259" key="2">
    <source>
        <dbReference type="Pfam" id="PF07995"/>
    </source>
</evidence>
<protein>
    <submittedName>
        <fullName evidence="3">PQQ-dependent sugar dehydrogenase</fullName>
    </submittedName>
</protein>
<dbReference type="RefSeq" id="WP_258731181.1">
    <property type="nucleotide sequence ID" value="NZ_JANTHZ010000001.1"/>
</dbReference>
<proteinExistence type="predicted"/>
<dbReference type="InterPro" id="IPR012938">
    <property type="entry name" value="Glc/Sorbosone_DH"/>
</dbReference>
<dbReference type="InterPro" id="IPR011042">
    <property type="entry name" value="6-blade_b-propeller_TolB-like"/>
</dbReference>
<keyword evidence="1" id="KW-0732">Signal</keyword>
<evidence type="ECO:0000256" key="1">
    <source>
        <dbReference type="SAM" id="SignalP"/>
    </source>
</evidence>
<feature type="chain" id="PRO_5040814076" evidence="1">
    <location>
        <begin position="33"/>
        <end position="430"/>
    </location>
</feature>
<feature type="domain" description="Glucose/Sorbosone dehydrogenase" evidence="2">
    <location>
        <begin position="190"/>
        <end position="352"/>
    </location>
</feature>
<dbReference type="PANTHER" id="PTHR19328">
    <property type="entry name" value="HEDGEHOG-INTERACTING PROTEIN"/>
    <property type="match status" value="1"/>
</dbReference>
<name>A0A9X2PDQ6_9HYPH</name>
<sequence length="430" mass="46763">MAIFRRGQRPAALLASTMLASALLISASPASAQAQSDNLGKLHNFQTTGASMEMETVPQTGARAEAFNKTLSGIKLPDGFKIALYAIVPDAREMAVGPTTGVVFVGTRKSKVWAVTDRDKDRVADEVKVFAPSVEFKLPNGVCFTKDGFLYVAEQNRVLLFPAAEFFYEGPDVAAEPVVKQGDLIPASEESFNHTARVCRIGPDNRLYITIGQPFNVFPQEKFDLYKKHGIGGIVAMDRDGKNREVYAWGIRNSVGMDFNPADKTLWFTDNQVDGMGDDIPPGELNRATGPGLNFGFPYYGGGSVRTTEYKDQTPPADAVMPQVEMTAHAADLGMVFYTGKQFPEKYRGGIFSVQHGSWNRTTPVGARVMFTPVNEDGTAGETMPFAEGWLTDNGEYLGRPASVTQLNDGSLLVSDDTSGAIYRISYEGN</sequence>
<dbReference type="Proteomes" id="UP001151088">
    <property type="component" value="Unassembled WGS sequence"/>
</dbReference>
<dbReference type="SUPFAM" id="SSF50952">
    <property type="entry name" value="Soluble quinoprotein glucose dehydrogenase"/>
    <property type="match status" value="1"/>
</dbReference>
<dbReference type="Pfam" id="PF07995">
    <property type="entry name" value="GSDH"/>
    <property type="match status" value="1"/>
</dbReference>
<reference evidence="3" key="1">
    <citation type="submission" date="2022-08" db="EMBL/GenBank/DDBJ databases">
        <authorList>
            <person name="Li F."/>
        </authorList>
    </citation>
    <scope>NUCLEOTIDE SEQUENCE</scope>
    <source>
        <strain evidence="3">MQZ15Z-1</strain>
    </source>
</reference>
<gene>
    <name evidence="3" type="ORF">NVS89_03950</name>
</gene>
<dbReference type="AlphaFoldDB" id="A0A9X2PDQ6"/>
<feature type="signal peptide" evidence="1">
    <location>
        <begin position="1"/>
        <end position="32"/>
    </location>
</feature>
<organism evidence="3 4">
    <name type="scientific">Ancylobacter mangrovi</name>
    <dbReference type="NCBI Taxonomy" id="2972472"/>
    <lineage>
        <taxon>Bacteria</taxon>
        <taxon>Pseudomonadati</taxon>
        <taxon>Pseudomonadota</taxon>
        <taxon>Alphaproteobacteria</taxon>
        <taxon>Hyphomicrobiales</taxon>
        <taxon>Xanthobacteraceae</taxon>
        <taxon>Ancylobacter</taxon>
    </lineage>
</organism>
<dbReference type="EMBL" id="JANTHZ010000001">
    <property type="protein sequence ID" value="MCS0494238.1"/>
    <property type="molecule type" value="Genomic_DNA"/>
</dbReference>
<dbReference type="InterPro" id="IPR011041">
    <property type="entry name" value="Quinoprot_gluc/sorb_DH_b-prop"/>
</dbReference>
<comment type="caution">
    <text evidence="3">The sequence shown here is derived from an EMBL/GenBank/DDBJ whole genome shotgun (WGS) entry which is preliminary data.</text>
</comment>